<dbReference type="Proteomes" id="UP000192257">
    <property type="component" value="Unassembled WGS sequence"/>
</dbReference>
<dbReference type="STRING" id="67003.A0A1X0NMA0"/>
<reference evidence="3 4" key="1">
    <citation type="submission" date="2017-03" db="EMBL/GenBank/DDBJ databases">
        <title>An alternative strategy for trypanosome survival in the mammalian bloodstream revealed through genome and transcriptome analysis of the ubiquitous bovine parasite Trypanosoma (Megatrypanum) theileri.</title>
        <authorList>
            <person name="Kelly S."/>
            <person name="Ivens A."/>
            <person name="Mott A."/>
            <person name="O'Neill E."/>
            <person name="Emms D."/>
            <person name="Macleod O."/>
            <person name="Voorheis P."/>
            <person name="Matthews J."/>
            <person name="Matthews K."/>
            <person name="Carrington M."/>
        </authorList>
    </citation>
    <scope>NUCLEOTIDE SEQUENCE [LARGE SCALE GENOMIC DNA]</scope>
    <source>
        <strain evidence="3">Edinburgh</strain>
    </source>
</reference>
<organism evidence="3 4">
    <name type="scientific">Trypanosoma theileri</name>
    <dbReference type="NCBI Taxonomy" id="67003"/>
    <lineage>
        <taxon>Eukaryota</taxon>
        <taxon>Discoba</taxon>
        <taxon>Euglenozoa</taxon>
        <taxon>Kinetoplastea</taxon>
        <taxon>Metakinetoplastina</taxon>
        <taxon>Trypanosomatida</taxon>
        <taxon>Trypanosomatidae</taxon>
        <taxon>Trypanosoma</taxon>
    </lineage>
</organism>
<comment type="caution">
    <text evidence="3">The sequence shown here is derived from an EMBL/GenBank/DDBJ whole genome shotgun (WGS) entry which is preliminary data.</text>
</comment>
<feature type="coiled-coil region" evidence="2">
    <location>
        <begin position="22"/>
        <end position="116"/>
    </location>
</feature>
<dbReference type="AlphaFoldDB" id="A0A1X0NMA0"/>
<dbReference type="InterPro" id="IPR026183">
    <property type="entry name" value="Taxilin_fam"/>
</dbReference>
<evidence type="ECO:0000313" key="3">
    <source>
        <dbReference type="EMBL" id="ORC85618.1"/>
    </source>
</evidence>
<dbReference type="Pfam" id="PF09728">
    <property type="entry name" value="Taxilin"/>
    <property type="match status" value="1"/>
</dbReference>
<accession>A0A1X0NMA0</accession>
<comment type="similarity">
    <text evidence="1">Belongs to the taxilin family.</text>
</comment>
<dbReference type="GO" id="GO:0019905">
    <property type="term" value="F:syntaxin binding"/>
    <property type="evidence" value="ECO:0007669"/>
    <property type="project" value="InterPro"/>
</dbReference>
<dbReference type="OrthoDB" id="272455at2759"/>
<protein>
    <submittedName>
        <fullName evidence="3">Uncharacterized protein</fullName>
    </submittedName>
</protein>
<dbReference type="GeneID" id="39988908"/>
<name>A0A1X0NMA0_9TRYP</name>
<keyword evidence="4" id="KW-1185">Reference proteome</keyword>
<dbReference type="RefSeq" id="XP_028879684.1">
    <property type="nucleotide sequence ID" value="XM_029029128.1"/>
</dbReference>
<keyword evidence="2" id="KW-0175">Coiled coil</keyword>
<proteinExistence type="inferred from homology"/>
<evidence type="ECO:0000313" key="4">
    <source>
        <dbReference type="Proteomes" id="UP000192257"/>
    </source>
</evidence>
<feature type="coiled-coil region" evidence="2">
    <location>
        <begin position="153"/>
        <end position="271"/>
    </location>
</feature>
<dbReference type="EMBL" id="NBCO01000034">
    <property type="protein sequence ID" value="ORC85618.1"/>
    <property type="molecule type" value="Genomic_DNA"/>
</dbReference>
<evidence type="ECO:0000256" key="2">
    <source>
        <dbReference type="SAM" id="Coils"/>
    </source>
</evidence>
<dbReference type="VEuPathDB" id="TriTrypDB:TM35_000342300"/>
<gene>
    <name evidence="3" type="ORF">TM35_000342300</name>
</gene>
<evidence type="ECO:0000256" key="1">
    <source>
        <dbReference type="ARBA" id="ARBA00009550"/>
    </source>
</evidence>
<sequence>MSSLAERFVQQTLRRRQREAALARETAALREKEALRAALQSRREEAQAQLQRVEAVRVSLDELQRAAQSKYEEACRSDEEERAKLSEKLRIAIDAVNAYSEEITQLEAKARHENSSLKEQLEIYAKFHSTGEDKYHEIMQAREAEYDKIAAKRDAALERKPQLMQEIEEETKELEKAVKARAALQEEVDKWVNHLSEVQQRLLKARETFESAKDEKERQIRRIRSLESDRQLLVSRAEKSKLERDKEHAKVEALEEKINTCKKQTEKLLAVVSLLDNRDTAAVVNEKA</sequence>